<dbReference type="GO" id="GO:0003697">
    <property type="term" value="F:single-stranded DNA binding"/>
    <property type="evidence" value="ECO:0007669"/>
    <property type="project" value="TreeGrafter"/>
</dbReference>
<dbReference type="STRING" id="1561998.A0A1I7TM93"/>
<dbReference type="GO" id="GO:0044774">
    <property type="term" value="P:mitotic DNA integrity checkpoint signaling"/>
    <property type="evidence" value="ECO:0007669"/>
    <property type="project" value="TreeGrafter"/>
</dbReference>
<organism evidence="3 4">
    <name type="scientific">Caenorhabditis tropicalis</name>
    <dbReference type="NCBI Taxonomy" id="1561998"/>
    <lineage>
        <taxon>Eukaryota</taxon>
        <taxon>Metazoa</taxon>
        <taxon>Ecdysozoa</taxon>
        <taxon>Nematoda</taxon>
        <taxon>Chromadorea</taxon>
        <taxon>Rhabditida</taxon>
        <taxon>Rhabditina</taxon>
        <taxon>Rhabditomorpha</taxon>
        <taxon>Rhabditoidea</taxon>
        <taxon>Rhabditidae</taxon>
        <taxon>Peloderinae</taxon>
        <taxon>Caenorhabditis</taxon>
    </lineage>
</organism>
<dbReference type="WBParaSite" id="Csp11.Scaffold628.g7320.t1">
    <property type="protein sequence ID" value="Csp11.Scaffold628.g7320.t1"/>
    <property type="gene ID" value="Csp11.Scaffold628.g7320"/>
</dbReference>
<dbReference type="InterPro" id="IPR052709">
    <property type="entry name" value="Transposase-MT_Hybrid"/>
</dbReference>
<dbReference type="GO" id="GO:0042800">
    <property type="term" value="F:histone H3K4 methyltransferase activity"/>
    <property type="evidence" value="ECO:0007669"/>
    <property type="project" value="TreeGrafter"/>
</dbReference>
<dbReference type="SUPFAM" id="SSF46689">
    <property type="entry name" value="Homeodomain-like"/>
    <property type="match status" value="1"/>
</dbReference>
<dbReference type="GO" id="GO:0005634">
    <property type="term" value="C:nucleus"/>
    <property type="evidence" value="ECO:0007669"/>
    <property type="project" value="UniProtKB-SubCell"/>
</dbReference>
<dbReference type="GO" id="GO:0046975">
    <property type="term" value="F:histone H3K36 methyltransferase activity"/>
    <property type="evidence" value="ECO:0007669"/>
    <property type="project" value="TreeGrafter"/>
</dbReference>
<dbReference type="InterPro" id="IPR009057">
    <property type="entry name" value="Homeodomain-like_sf"/>
</dbReference>
<feature type="domain" description="Mos1 transposase HTH" evidence="2">
    <location>
        <begin position="6"/>
        <end position="55"/>
    </location>
</feature>
<evidence type="ECO:0000313" key="3">
    <source>
        <dbReference type="Proteomes" id="UP000095282"/>
    </source>
</evidence>
<proteinExistence type="predicted"/>
<dbReference type="GO" id="GO:0000729">
    <property type="term" value="P:DNA double-strand break processing"/>
    <property type="evidence" value="ECO:0007669"/>
    <property type="project" value="TreeGrafter"/>
</dbReference>
<dbReference type="PANTHER" id="PTHR46060:SF2">
    <property type="entry name" value="HISTONE-LYSINE N-METHYLTRANSFERASE SETMAR"/>
    <property type="match status" value="1"/>
</dbReference>
<dbReference type="eggNOG" id="ENOG502RYWI">
    <property type="taxonomic scope" value="Eukaryota"/>
</dbReference>
<sequence length="341" mass="38945">MTSLNKNQFRAIAYYEFLRGQSAAKTADSINEAFKEEVLSHSTVVRLFQRFKSGDISFENHPSSGRPPIQNDDALIDAVEKNPSATTRELAMKLGVSQSTITRQLHSLGYRKVMSSWIPPGSNSSSHLASRVSVCQSLLSRPNRKDLISQIVTGSEFSIFYVNHIGQKKWNSREEPPTKQSKQEVIVKKVSICCWWDSKGILYWEVIPSDAVITSLEYSSQLQKLANAIEEKRKRRTQTTLLHNNSSAHVAKNTREKIKSLGWDVLPFPSHSPDLSPSEYHLFPVLKAHLREKEFKDQEALETEISKFFDAQKPEFWSFGIESLVDRWKYVIDNDGDYFVD</sequence>
<dbReference type="GO" id="GO:0015074">
    <property type="term" value="P:DNA integration"/>
    <property type="evidence" value="ECO:0007669"/>
    <property type="project" value="TreeGrafter"/>
</dbReference>
<dbReference type="GO" id="GO:0006303">
    <property type="term" value="P:double-strand break repair via nonhomologous end joining"/>
    <property type="evidence" value="ECO:0007669"/>
    <property type="project" value="TreeGrafter"/>
</dbReference>
<dbReference type="GO" id="GO:0003690">
    <property type="term" value="F:double-stranded DNA binding"/>
    <property type="evidence" value="ECO:0007669"/>
    <property type="project" value="TreeGrafter"/>
</dbReference>
<evidence type="ECO:0000256" key="1">
    <source>
        <dbReference type="ARBA" id="ARBA00004123"/>
    </source>
</evidence>
<evidence type="ECO:0000313" key="4">
    <source>
        <dbReference type="WBParaSite" id="Csp11.Scaffold628.g7320.t1"/>
    </source>
</evidence>
<comment type="subcellular location">
    <subcellularLocation>
        <location evidence="1">Nucleus</location>
    </subcellularLocation>
</comment>
<keyword evidence="3" id="KW-1185">Reference proteome</keyword>
<accession>A0A1I7TM93</accession>
<dbReference type="Gene3D" id="3.30.420.10">
    <property type="entry name" value="Ribonuclease H-like superfamily/Ribonuclease H"/>
    <property type="match status" value="1"/>
</dbReference>
<dbReference type="InterPro" id="IPR041426">
    <property type="entry name" value="Mos1_HTH"/>
</dbReference>
<dbReference type="GO" id="GO:0031297">
    <property type="term" value="P:replication fork processing"/>
    <property type="evidence" value="ECO:0007669"/>
    <property type="project" value="TreeGrafter"/>
</dbReference>
<dbReference type="InterPro" id="IPR036397">
    <property type="entry name" value="RNaseH_sf"/>
</dbReference>
<reference evidence="4" key="1">
    <citation type="submission" date="2016-11" db="UniProtKB">
        <authorList>
            <consortium name="WormBaseParasite"/>
        </authorList>
    </citation>
    <scope>IDENTIFICATION</scope>
</reference>
<dbReference type="Gene3D" id="1.10.10.1450">
    <property type="match status" value="1"/>
</dbReference>
<dbReference type="Proteomes" id="UP000095282">
    <property type="component" value="Unplaced"/>
</dbReference>
<dbReference type="GO" id="GO:0000793">
    <property type="term" value="C:condensed chromosome"/>
    <property type="evidence" value="ECO:0007669"/>
    <property type="project" value="TreeGrafter"/>
</dbReference>
<dbReference type="GO" id="GO:0000014">
    <property type="term" value="F:single-stranded DNA endodeoxyribonuclease activity"/>
    <property type="evidence" value="ECO:0007669"/>
    <property type="project" value="TreeGrafter"/>
</dbReference>
<name>A0A1I7TM93_9PELO</name>
<dbReference type="PANTHER" id="PTHR46060">
    <property type="entry name" value="MARINER MOS1 TRANSPOSASE-LIKE PROTEIN"/>
    <property type="match status" value="1"/>
</dbReference>
<dbReference type="Pfam" id="PF01359">
    <property type="entry name" value="Transposase_1"/>
    <property type="match status" value="1"/>
</dbReference>
<dbReference type="InterPro" id="IPR036388">
    <property type="entry name" value="WH-like_DNA-bd_sf"/>
</dbReference>
<dbReference type="Gene3D" id="1.10.10.10">
    <property type="entry name" value="Winged helix-like DNA-binding domain superfamily/Winged helix DNA-binding domain"/>
    <property type="match status" value="1"/>
</dbReference>
<dbReference type="GO" id="GO:0035861">
    <property type="term" value="C:site of double-strand break"/>
    <property type="evidence" value="ECO:0007669"/>
    <property type="project" value="TreeGrafter"/>
</dbReference>
<dbReference type="AlphaFoldDB" id="A0A1I7TM93"/>
<dbReference type="InterPro" id="IPR001888">
    <property type="entry name" value="Transposase_1"/>
</dbReference>
<evidence type="ECO:0000259" key="2">
    <source>
        <dbReference type="Pfam" id="PF17906"/>
    </source>
</evidence>
<dbReference type="Pfam" id="PF17906">
    <property type="entry name" value="HTH_48"/>
    <property type="match status" value="1"/>
</dbReference>
<dbReference type="GO" id="GO:0044547">
    <property type="term" value="F:DNA topoisomerase binding"/>
    <property type="evidence" value="ECO:0007669"/>
    <property type="project" value="TreeGrafter"/>
</dbReference>
<protein>
    <submittedName>
        <fullName evidence="4">HTH_48 domain-containing protein</fullName>
    </submittedName>
</protein>